<feature type="domain" description="NfeD-like C-terminal" evidence="6">
    <location>
        <begin position="335"/>
        <end position="391"/>
    </location>
</feature>
<proteinExistence type="predicted"/>
<dbReference type="Pfam" id="PF24961">
    <property type="entry name" value="NfeD_membrane"/>
    <property type="match status" value="1"/>
</dbReference>
<comment type="caution">
    <text evidence="9">The sequence shown here is derived from an EMBL/GenBank/DDBJ whole genome shotgun (WGS) entry which is preliminary data.</text>
</comment>
<keyword evidence="2 5" id="KW-0812">Transmembrane</keyword>
<dbReference type="PANTHER" id="PTHR33507">
    <property type="entry name" value="INNER MEMBRANE PROTEIN YBBJ"/>
    <property type="match status" value="1"/>
</dbReference>
<feature type="transmembrane region" description="Helical" evidence="5">
    <location>
        <begin position="249"/>
        <end position="268"/>
    </location>
</feature>
<dbReference type="Pfam" id="PF01957">
    <property type="entry name" value="NfeD"/>
    <property type="match status" value="1"/>
</dbReference>
<dbReference type="Pfam" id="PF25145">
    <property type="entry name" value="NfeD1b_N"/>
    <property type="match status" value="1"/>
</dbReference>
<dbReference type="Gene3D" id="3.90.226.10">
    <property type="entry name" value="2-enoyl-CoA Hydratase, Chain A, domain 1"/>
    <property type="match status" value="1"/>
</dbReference>
<evidence type="ECO:0000313" key="9">
    <source>
        <dbReference type="EMBL" id="RFA96366.1"/>
    </source>
</evidence>
<keyword evidence="3 5" id="KW-1133">Transmembrane helix</keyword>
<dbReference type="InterPro" id="IPR029045">
    <property type="entry name" value="ClpP/crotonase-like_dom_sf"/>
</dbReference>
<dbReference type="GO" id="GO:0005886">
    <property type="term" value="C:plasma membrane"/>
    <property type="evidence" value="ECO:0007669"/>
    <property type="project" value="TreeGrafter"/>
</dbReference>
<gene>
    <name evidence="9" type="ORF">CGL51_05105</name>
</gene>
<dbReference type="PANTHER" id="PTHR33507:SF3">
    <property type="entry name" value="INNER MEMBRANE PROTEIN YBBJ"/>
    <property type="match status" value="1"/>
</dbReference>
<dbReference type="SUPFAM" id="SSF52096">
    <property type="entry name" value="ClpP/crotonase"/>
    <property type="match status" value="1"/>
</dbReference>
<evidence type="ECO:0000256" key="5">
    <source>
        <dbReference type="SAM" id="Phobius"/>
    </source>
</evidence>
<dbReference type="InterPro" id="IPR002810">
    <property type="entry name" value="NfeD-like_C"/>
</dbReference>
<evidence type="ECO:0000259" key="7">
    <source>
        <dbReference type="Pfam" id="PF24961"/>
    </source>
</evidence>
<feature type="domain" description="NfeD integral membrane" evidence="7">
    <location>
        <begin position="204"/>
        <end position="317"/>
    </location>
</feature>
<dbReference type="CDD" id="cd07021">
    <property type="entry name" value="Clp_protease_NfeD_like"/>
    <property type="match status" value="1"/>
</dbReference>
<evidence type="ECO:0000259" key="6">
    <source>
        <dbReference type="Pfam" id="PF01957"/>
    </source>
</evidence>
<feature type="transmembrane region" description="Helical" evidence="5">
    <location>
        <begin position="301"/>
        <end position="320"/>
    </location>
</feature>
<dbReference type="InterPro" id="IPR056738">
    <property type="entry name" value="NfeD1b_N"/>
</dbReference>
<sequence>MVSWAKALLLALTIPAWALAASEAVALYLDGVIDGTAVTLASAALAEAQRLHLPLVVIIDTYGGFLAPTDQIVEMFLNAGVPVYAYIPDGAKAMSAGAFIAMSARKIYMAPTAEIGAAEPRPPDPKVVNYAAARMRALASTKWNDTRVYIAESFVRENRVLTGAEATRLGMAEPPPPDGWNFVSVFRRDPLSRLLNALSDPALISLMLLLGVVLIGYELFASGFQGVGVIGGVLLVLAFYLLGQLGSEWLWAALALGGAVLIAAEMFAGHGALAASGLALFALAVYLASVSQPYYQLQSASYALAGLAALGAVAVAYLGYKVRQALRRRPADYKSQLIGAVGSAKTDIRPGQPGVVYVAGEEWTAVSDEEIKRGEEVAVVEVEGLTVKVKKVKSS</sequence>
<dbReference type="Proteomes" id="UP000257123">
    <property type="component" value="Unassembled WGS sequence"/>
</dbReference>
<evidence type="ECO:0000259" key="8">
    <source>
        <dbReference type="Pfam" id="PF25145"/>
    </source>
</evidence>
<reference evidence="9 10" key="1">
    <citation type="submission" date="2017-07" db="EMBL/GenBank/DDBJ databases">
        <title>Draft genome sequence of aerobic hyperthermophilic archaea, Pyrobaculum aerophilum YKB31 and YKB32.</title>
        <authorList>
            <person name="Mochizuki T."/>
            <person name="Berliner A.J."/>
            <person name="Yoshida-Takashima Y."/>
            <person name="Takaki Y."/>
            <person name="Nunoura T."/>
            <person name="Takai K."/>
        </authorList>
    </citation>
    <scope>NUCLEOTIDE SEQUENCE [LARGE SCALE GENOMIC DNA]</scope>
    <source>
        <strain evidence="9 10">YKB31</strain>
    </source>
</reference>
<accession>A0A371R015</accession>
<dbReference type="InterPro" id="IPR052165">
    <property type="entry name" value="Membrane_assoc_protease"/>
</dbReference>
<evidence type="ECO:0000256" key="2">
    <source>
        <dbReference type="ARBA" id="ARBA00022692"/>
    </source>
</evidence>
<dbReference type="EMBL" id="NMUE01000012">
    <property type="protein sequence ID" value="RFA96366.1"/>
    <property type="molecule type" value="Genomic_DNA"/>
</dbReference>
<name>A0A371R015_9CREN</name>
<feature type="domain" description="NfeD1b N-terminal" evidence="8">
    <location>
        <begin position="44"/>
        <end position="121"/>
    </location>
</feature>
<protein>
    <submittedName>
        <fullName evidence="9">Nodulation protein NfeD (NfeD)</fullName>
    </submittedName>
</protein>
<evidence type="ECO:0000313" key="10">
    <source>
        <dbReference type="Proteomes" id="UP000257123"/>
    </source>
</evidence>
<keyword evidence="4 5" id="KW-0472">Membrane</keyword>
<dbReference type="InterPro" id="IPR012340">
    <property type="entry name" value="NA-bd_OB-fold"/>
</dbReference>
<feature type="transmembrane region" description="Helical" evidence="5">
    <location>
        <begin position="202"/>
        <end position="220"/>
    </location>
</feature>
<evidence type="ECO:0000256" key="1">
    <source>
        <dbReference type="ARBA" id="ARBA00004141"/>
    </source>
</evidence>
<comment type="subcellular location">
    <subcellularLocation>
        <location evidence="1">Membrane</location>
        <topology evidence="1">Multi-pass membrane protein</topology>
    </subcellularLocation>
</comment>
<dbReference type="InterPro" id="IPR056739">
    <property type="entry name" value="NfeD_membrane"/>
</dbReference>
<organism evidence="9 10">
    <name type="scientific">Pyrobaculum aerophilum</name>
    <dbReference type="NCBI Taxonomy" id="13773"/>
    <lineage>
        <taxon>Archaea</taxon>
        <taxon>Thermoproteota</taxon>
        <taxon>Thermoprotei</taxon>
        <taxon>Thermoproteales</taxon>
        <taxon>Thermoproteaceae</taxon>
        <taxon>Pyrobaculum</taxon>
    </lineage>
</organism>
<evidence type="ECO:0000256" key="3">
    <source>
        <dbReference type="ARBA" id="ARBA00022989"/>
    </source>
</evidence>
<feature type="transmembrane region" description="Helical" evidence="5">
    <location>
        <begin position="227"/>
        <end position="243"/>
    </location>
</feature>
<evidence type="ECO:0000256" key="4">
    <source>
        <dbReference type="ARBA" id="ARBA00023136"/>
    </source>
</evidence>
<dbReference type="SUPFAM" id="SSF141322">
    <property type="entry name" value="NfeD domain-like"/>
    <property type="match status" value="1"/>
</dbReference>
<dbReference type="Gene3D" id="2.40.50.140">
    <property type="entry name" value="Nucleic acid-binding proteins"/>
    <property type="match status" value="1"/>
</dbReference>
<dbReference type="AlphaFoldDB" id="A0A371R015"/>